<dbReference type="GO" id="GO:0006351">
    <property type="term" value="P:DNA-templated transcription"/>
    <property type="evidence" value="ECO:0007669"/>
    <property type="project" value="InterPro"/>
</dbReference>
<proteinExistence type="predicted"/>
<dbReference type="InterPro" id="IPR007219">
    <property type="entry name" value="XnlR_reg_dom"/>
</dbReference>
<gene>
    <name evidence="10" type="ORF">BS50DRAFT_484447</name>
</gene>
<keyword evidence="4 7" id="KW-0863">Zinc-finger</keyword>
<dbReference type="OrthoDB" id="6077919at2759"/>
<dbReference type="InterPro" id="IPR036236">
    <property type="entry name" value="Znf_C2H2_sf"/>
</dbReference>
<evidence type="ECO:0000313" key="11">
    <source>
        <dbReference type="Proteomes" id="UP000240883"/>
    </source>
</evidence>
<feature type="compositionally biased region" description="Polar residues" evidence="8">
    <location>
        <begin position="66"/>
        <end position="93"/>
    </location>
</feature>
<evidence type="ECO:0000256" key="3">
    <source>
        <dbReference type="ARBA" id="ARBA00022737"/>
    </source>
</evidence>
<protein>
    <recommendedName>
        <fullName evidence="9">C2H2-type domain-containing protein</fullName>
    </recommendedName>
</protein>
<dbReference type="Pfam" id="PF04082">
    <property type="entry name" value="Fungal_trans"/>
    <property type="match status" value="1"/>
</dbReference>
<feature type="region of interest" description="Disordered" evidence="8">
    <location>
        <begin position="205"/>
        <end position="265"/>
    </location>
</feature>
<feature type="compositionally biased region" description="Basic residues" evidence="8">
    <location>
        <begin position="256"/>
        <end position="265"/>
    </location>
</feature>
<feature type="domain" description="C2H2-type" evidence="9">
    <location>
        <begin position="135"/>
        <end position="159"/>
    </location>
</feature>
<name>A0A2T2P410_CORCC</name>
<evidence type="ECO:0000256" key="1">
    <source>
        <dbReference type="ARBA" id="ARBA00004123"/>
    </source>
</evidence>
<feature type="compositionally biased region" description="Polar residues" evidence="8">
    <location>
        <begin position="1"/>
        <end position="27"/>
    </location>
</feature>
<organism evidence="10 11">
    <name type="scientific">Corynespora cassiicola Philippines</name>
    <dbReference type="NCBI Taxonomy" id="1448308"/>
    <lineage>
        <taxon>Eukaryota</taxon>
        <taxon>Fungi</taxon>
        <taxon>Dikarya</taxon>
        <taxon>Ascomycota</taxon>
        <taxon>Pezizomycotina</taxon>
        <taxon>Dothideomycetes</taxon>
        <taxon>Pleosporomycetidae</taxon>
        <taxon>Pleosporales</taxon>
        <taxon>Corynesporascaceae</taxon>
        <taxon>Corynespora</taxon>
    </lineage>
</organism>
<keyword evidence="3" id="KW-0677">Repeat</keyword>
<evidence type="ECO:0000256" key="2">
    <source>
        <dbReference type="ARBA" id="ARBA00022723"/>
    </source>
</evidence>
<feature type="region of interest" description="Disordered" evidence="8">
    <location>
        <begin position="1"/>
        <end position="103"/>
    </location>
</feature>
<dbReference type="GO" id="GO:0005634">
    <property type="term" value="C:nucleus"/>
    <property type="evidence" value="ECO:0007669"/>
    <property type="project" value="UniProtKB-SubCell"/>
</dbReference>
<dbReference type="GO" id="GO:0000978">
    <property type="term" value="F:RNA polymerase II cis-regulatory region sequence-specific DNA binding"/>
    <property type="evidence" value="ECO:0007669"/>
    <property type="project" value="InterPro"/>
</dbReference>
<evidence type="ECO:0000256" key="8">
    <source>
        <dbReference type="SAM" id="MobiDB-lite"/>
    </source>
</evidence>
<dbReference type="EMBL" id="KZ678130">
    <property type="protein sequence ID" value="PSN72392.1"/>
    <property type="molecule type" value="Genomic_DNA"/>
</dbReference>
<comment type="subcellular location">
    <subcellularLocation>
        <location evidence="1">Nucleus</location>
    </subcellularLocation>
</comment>
<dbReference type="GO" id="GO:0000785">
    <property type="term" value="C:chromatin"/>
    <property type="evidence" value="ECO:0007669"/>
    <property type="project" value="TreeGrafter"/>
</dbReference>
<dbReference type="SMART" id="SM00355">
    <property type="entry name" value="ZnF_C2H2"/>
    <property type="match status" value="2"/>
</dbReference>
<evidence type="ECO:0000256" key="5">
    <source>
        <dbReference type="ARBA" id="ARBA00022833"/>
    </source>
</evidence>
<dbReference type="PROSITE" id="PS00028">
    <property type="entry name" value="ZINC_FINGER_C2H2_1"/>
    <property type="match status" value="1"/>
</dbReference>
<dbReference type="STRING" id="1448308.A0A2T2P410"/>
<dbReference type="PROSITE" id="PS50157">
    <property type="entry name" value="ZINC_FINGER_C2H2_2"/>
    <property type="match status" value="2"/>
</dbReference>
<dbReference type="PANTHER" id="PTHR40626">
    <property type="entry name" value="MIP31509P"/>
    <property type="match status" value="1"/>
</dbReference>
<accession>A0A2T2P410</accession>
<feature type="compositionally biased region" description="Low complexity" evidence="8">
    <location>
        <begin position="244"/>
        <end position="255"/>
    </location>
</feature>
<evidence type="ECO:0000259" key="9">
    <source>
        <dbReference type="PROSITE" id="PS50157"/>
    </source>
</evidence>
<dbReference type="GO" id="GO:0000981">
    <property type="term" value="F:DNA-binding transcription factor activity, RNA polymerase II-specific"/>
    <property type="evidence" value="ECO:0007669"/>
    <property type="project" value="InterPro"/>
</dbReference>
<sequence>MSDPSETSGRPLASTTLQPEANPQSTALLRKRRKASLSSDEPIASTKSTLHRHPVSRKEASFRPQPGSSRGDTSTMQRSTSPTQMSPDSTVHYTRTGRISKAKKGLKVHNCECGRSYTRAEHLRRHQKNHNENALTCEVPECGKTFFRIDLLQRHQERHNEIAKEPQSNPFINHTPSAEPEPQVTTPVTLPAAIVTTSQAQSPYYTQTAVPESPAVDPRYTTSNPFLTPRLPSSISSSFGHVLRSSPSSKSSPNSGKHRSTFTPRRTHATMAYSSVPGDAMVWNESYSPQCTDSSGYPSPMPEYYFAGPPYGAGANRTRTPSNASFIGEPWAMSSRSPTSATSTMGYTWTSNEKAPSNLAYMNMATSYPMTSVPMVAHIDPVYQHGHFGPKSLAQRDEEEQAFLFADDHYGMDHTAPYTYSSHLDNYWRHFHPGFPVVHRSTFESMNGPPMLRAAMIALGGQYSNDASTKRKSRILHDRCLKLLDKRDLDVTTEPERLADYQALFLIEVLSQYRARRAAKSLSTRFEGLYHQLCNESTAITPAFMESSSAISQTETPTVEQWVHWVDLAGRQRLLLCCYLLEYQQVILLARTSHQSIAQLSEIDLPFPVHSSVWDATQLSDWASALQQCPRLPVSLFDTGNEMSNGQFDTFQSSLLIATHFNRFSNPTSYSSVPSTAPCEHLLEDSAMVKYHLLTAKLVQVTPIRALLGVSGESWILSEKVSSSHAFQSLKTTLRGWANGLWTSPAESPAKEALKLAIELLQHAMITQTESLRLELGADMGLYFASLVVWAVTAAAHARMGATQSQTQPHRYQSHSPLPAHQTSNQYPSTPSQLSVSSAGASPDFSHAGAYCLLANSHGSSAPAPTSNSMLHDDMLMMSFDFTTQALIDVGFLGQVPQWPPDVMQWQKGCTTLMRWVKMRLRRGTIEVNDTIPTITITGGGGDGHGELLDGVISSLEKIMNRGWEGTYF</sequence>
<dbReference type="InterPro" id="IPR013087">
    <property type="entry name" value="Znf_C2H2_type"/>
</dbReference>
<feature type="domain" description="C2H2-type" evidence="9">
    <location>
        <begin position="106"/>
        <end position="135"/>
    </location>
</feature>
<keyword evidence="5" id="KW-0862">Zinc</keyword>
<keyword evidence="2" id="KW-0479">Metal-binding</keyword>
<evidence type="ECO:0000313" key="10">
    <source>
        <dbReference type="EMBL" id="PSN72392.1"/>
    </source>
</evidence>
<dbReference type="AlphaFoldDB" id="A0A2T2P410"/>
<evidence type="ECO:0000256" key="4">
    <source>
        <dbReference type="ARBA" id="ARBA00022771"/>
    </source>
</evidence>
<feature type="compositionally biased region" description="Polar residues" evidence="8">
    <location>
        <begin position="220"/>
        <end position="239"/>
    </location>
</feature>
<evidence type="ECO:0000256" key="7">
    <source>
        <dbReference type="PROSITE-ProRule" id="PRU00042"/>
    </source>
</evidence>
<dbReference type="SUPFAM" id="SSF57667">
    <property type="entry name" value="beta-beta-alpha zinc fingers"/>
    <property type="match status" value="1"/>
</dbReference>
<feature type="compositionally biased region" description="Polar residues" evidence="8">
    <location>
        <begin position="802"/>
        <end position="840"/>
    </location>
</feature>
<reference evidence="10 11" key="1">
    <citation type="journal article" date="2018" name="Front. Microbiol.">
        <title>Genome-Wide Analysis of Corynespora cassiicola Leaf Fall Disease Putative Effectors.</title>
        <authorList>
            <person name="Lopez D."/>
            <person name="Ribeiro S."/>
            <person name="Label P."/>
            <person name="Fumanal B."/>
            <person name="Venisse J.S."/>
            <person name="Kohler A."/>
            <person name="de Oliveira R.R."/>
            <person name="Labutti K."/>
            <person name="Lipzen A."/>
            <person name="Lail K."/>
            <person name="Bauer D."/>
            <person name="Ohm R.A."/>
            <person name="Barry K.W."/>
            <person name="Spatafora J."/>
            <person name="Grigoriev I.V."/>
            <person name="Martin F.M."/>
            <person name="Pujade-Renaud V."/>
        </authorList>
    </citation>
    <scope>NUCLEOTIDE SEQUENCE [LARGE SCALE GENOMIC DNA]</scope>
    <source>
        <strain evidence="10 11">Philippines</strain>
    </source>
</reference>
<feature type="region of interest" description="Disordered" evidence="8">
    <location>
        <begin position="802"/>
        <end position="841"/>
    </location>
</feature>
<keyword evidence="11" id="KW-1185">Reference proteome</keyword>
<dbReference type="PANTHER" id="PTHR40626:SF11">
    <property type="entry name" value="ZINC FINGER PROTEIN YPR022C"/>
    <property type="match status" value="1"/>
</dbReference>
<dbReference type="Proteomes" id="UP000240883">
    <property type="component" value="Unassembled WGS sequence"/>
</dbReference>
<keyword evidence="6" id="KW-0539">Nucleus</keyword>
<dbReference type="CDD" id="cd12148">
    <property type="entry name" value="fungal_TF_MHR"/>
    <property type="match status" value="1"/>
</dbReference>
<dbReference type="InterPro" id="IPR051059">
    <property type="entry name" value="VerF-like"/>
</dbReference>
<dbReference type="GO" id="GO:0008270">
    <property type="term" value="F:zinc ion binding"/>
    <property type="evidence" value="ECO:0007669"/>
    <property type="project" value="UniProtKB-KW"/>
</dbReference>
<evidence type="ECO:0000256" key="6">
    <source>
        <dbReference type="ARBA" id="ARBA00023242"/>
    </source>
</evidence>
<dbReference type="Gene3D" id="3.30.160.60">
    <property type="entry name" value="Classic Zinc Finger"/>
    <property type="match status" value="1"/>
</dbReference>